<sequence>MAERKIIWTAKAAFDLQRIVEYWVDKTGNSQYSAKLFKLVNKSVLTLKVFPNTGRVSDFDDVRVKPVLNYLIFYQTTPKRNKNFESMGLSQKPR</sequence>
<evidence type="ECO:0000256" key="1">
    <source>
        <dbReference type="ARBA" id="ARBA00022649"/>
    </source>
</evidence>
<reference evidence="3" key="1">
    <citation type="submission" date="2016-11" db="EMBL/GenBank/DDBJ databases">
        <authorList>
            <person name="Varghese N."/>
            <person name="Submissions S."/>
        </authorList>
    </citation>
    <scope>NUCLEOTIDE SEQUENCE [LARGE SCALE GENOMIC DNA]</scope>
    <source>
        <strain evidence="3">DSM 26134</strain>
    </source>
</reference>
<name>A0A1M6NKQ9_REIAG</name>
<dbReference type="EMBL" id="FRAA01000002">
    <property type="protein sequence ID" value="SHJ96301.1"/>
    <property type="molecule type" value="Genomic_DNA"/>
</dbReference>
<dbReference type="AlphaFoldDB" id="A0A1M6NKQ9"/>
<dbReference type="Pfam" id="PF05016">
    <property type="entry name" value="ParE_toxin"/>
    <property type="match status" value="1"/>
</dbReference>
<dbReference type="Proteomes" id="UP000184474">
    <property type="component" value="Unassembled WGS sequence"/>
</dbReference>
<dbReference type="STRING" id="156994.SAMN04488028_102296"/>
<dbReference type="RefSeq" id="WP_073121196.1">
    <property type="nucleotide sequence ID" value="NZ_FRAA01000002.1"/>
</dbReference>
<dbReference type="InterPro" id="IPR035093">
    <property type="entry name" value="RelE/ParE_toxin_dom_sf"/>
</dbReference>
<organism evidence="2 3">
    <name type="scientific">Reichenbachiella agariperforans</name>
    <dbReference type="NCBI Taxonomy" id="156994"/>
    <lineage>
        <taxon>Bacteria</taxon>
        <taxon>Pseudomonadati</taxon>
        <taxon>Bacteroidota</taxon>
        <taxon>Cytophagia</taxon>
        <taxon>Cytophagales</taxon>
        <taxon>Reichenbachiellaceae</taxon>
        <taxon>Reichenbachiella</taxon>
    </lineage>
</organism>
<accession>A0A1M6NKQ9</accession>
<keyword evidence="3" id="KW-1185">Reference proteome</keyword>
<keyword evidence="1" id="KW-1277">Toxin-antitoxin system</keyword>
<protein>
    <submittedName>
        <fullName evidence="2">ParE toxin of type II toxin-antitoxin system, parDE</fullName>
    </submittedName>
</protein>
<evidence type="ECO:0000313" key="2">
    <source>
        <dbReference type="EMBL" id="SHJ96301.1"/>
    </source>
</evidence>
<evidence type="ECO:0000313" key="3">
    <source>
        <dbReference type="Proteomes" id="UP000184474"/>
    </source>
</evidence>
<dbReference type="Gene3D" id="3.30.2310.20">
    <property type="entry name" value="RelE-like"/>
    <property type="match status" value="1"/>
</dbReference>
<proteinExistence type="predicted"/>
<gene>
    <name evidence="2" type="ORF">SAMN04488028_102296</name>
</gene>
<dbReference type="InterPro" id="IPR007712">
    <property type="entry name" value="RelE/ParE_toxin"/>
</dbReference>